<protein>
    <submittedName>
        <fullName evidence="3">Uncharacterized protein</fullName>
    </submittedName>
</protein>
<feature type="region of interest" description="Disordered" evidence="1">
    <location>
        <begin position="616"/>
        <end position="717"/>
    </location>
</feature>
<dbReference type="Pfam" id="PF15882">
    <property type="entry name" value="DUF4735"/>
    <property type="match status" value="1"/>
</dbReference>
<feature type="transmembrane region" description="Helical" evidence="2">
    <location>
        <begin position="725"/>
        <end position="744"/>
    </location>
</feature>
<evidence type="ECO:0000313" key="4">
    <source>
        <dbReference type="Proteomes" id="UP000245119"/>
    </source>
</evidence>
<feature type="compositionally biased region" description="Acidic residues" evidence="1">
    <location>
        <begin position="617"/>
        <end position="634"/>
    </location>
</feature>
<reference evidence="3 4" key="1">
    <citation type="submission" date="2018-04" db="EMBL/GenBank/DDBJ databases">
        <title>The genome of golden apple snail Pomacea canaliculata provides insight into stress tolerance and invasive adaptation.</title>
        <authorList>
            <person name="Liu C."/>
            <person name="Liu B."/>
            <person name="Ren Y."/>
            <person name="Zhang Y."/>
            <person name="Wang H."/>
            <person name="Li S."/>
            <person name="Jiang F."/>
            <person name="Yin L."/>
            <person name="Zhang G."/>
            <person name="Qian W."/>
            <person name="Fan W."/>
        </authorList>
    </citation>
    <scope>NUCLEOTIDE SEQUENCE [LARGE SCALE GENOMIC DNA]</scope>
    <source>
        <strain evidence="3">SZHN2017</strain>
        <tissue evidence="3">Muscle</tissue>
    </source>
</reference>
<accession>A0A2T7NWP6</accession>
<feature type="region of interest" description="Disordered" evidence="1">
    <location>
        <begin position="534"/>
        <end position="589"/>
    </location>
</feature>
<dbReference type="GO" id="GO:0016020">
    <property type="term" value="C:membrane"/>
    <property type="evidence" value="ECO:0007669"/>
    <property type="project" value="TreeGrafter"/>
</dbReference>
<organism evidence="3 4">
    <name type="scientific">Pomacea canaliculata</name>
    <name type="common">Golden apple snail</name>
    <dbReference type="NCBI Taxonomy" id="400727"/>
    <lineage>
        <taxon>Eukaryota</taxon>
        <taxon>Metazoa</taxon>
        <taxon>Spiralia</taxon>
        <taxon>Lophotrochozoa</taxon>
        <taxon>Mollusca</taxon>
        <taxon>Gastropoda</taxon>
        <taxon>Caenogastropoda</taxon>
        <taxon>Architaenioglossa</taxon>
        <taxon>Ampullarioidea</taxon>
        <taxon>Ampullariidae</taxon>
        <taxon>Pomacea</taxon>
    </lineage>
</organism>
<keyword evidence="4" id="KW-1185">Reference proteome</keyword>
<dbReference type="InterPro" id="IPR031751">
    <property type="entry name" value="DUF4735"/>
</dbReference>
<comment type="caution">
    <text evidence="3">The sequence shown here is derived from an EMBL/GenBank/DDBJ whole genome shotgun (WGS) entry which is preliminary data.</text>
</comment>
<feature type="compositionally biased region" description="Polar residues" evidence="1">
    <location>
        <begin position="534"/>
        <end position="545"/>
    </location>
</feature>
<dbReference type="STRING" id="400727.A0A2T7NWP6"/>
<evidence type="ECO:0000256" key="1">
    <source>
        <dbReference type="SAM" id="MobiDB-lite"/>
    </source>
</evidence>
<keyword evidence="2" id="KW-0472">Membrane</keyword>
<feature type="compositionally biased region" description="Basic residues" evidence="1">
    <location>
        <begin position="694"/>
        <end position="703"/>
    </location>
</feature>
<proteinExistence type="predicted"/>
<feature type="compositionally biased region" description="Acidic residues" evidence="1">
    <location>
        <begin position="657"/>
        <end position="676"/>
    </location>
</feature>
<evidence type="ECO:0000313" key="3">
    <source>
        <dbReference type="EMBL" id="PVD25577.1"/>
    </source>
</evidence>
<dbReference type="PANTHER" id="PTHR33539:SF1">
    <property type="entry name" value="UPF0764 PROTEIN C16ORF89"/>
    <property type="match status" value="1"/>
</dbReference>
<dbReference type="Proteomes" id="UP000245119">
    <property type="component" value="Linkage Group LG8"/>
</dbReference>
<dbReference type="AlphaFoldDB" id="A0A2T7NWP6"/>
<evidence type="ECO:0000256" key="2">
    <source>
        <dbReference type="SAM" id="Phobius"/>
    </source>
</evidence>
<feature type="compositionally biased region" description="Acidic residues" evidence="1">
    <location>
        <begin position="558"/>
        <end position="580"/>
    </location>
</feature>
<dbReference type="EMBL" id="PZQS01000008">
    <property type="protein sequence ID" value="PVD25577.1"/>
    <property type="molecule type" value="Genomic_DNA"/>
</dbReference>
<dbReference type="OrthoDB" id="5949187at2759"/>
<keyword evidence="2" id="KW-1133">Transmembrane helix</keyword>
<sequence>MEAVEKLLGFYEANYQFLNLDGLYGLKVLEGQVQILLEEHTNGHHHHLSSQIVERLELVQQTSAHVSKLALVPVHHDDEAYFNDLSLLVKTPWRNFKPHRQIVPSKRWEIPIYHLAKNVRIEEGFSNACMMEMTHPDANGGFKCALSQNCSDKMTKRGLTDYGITHQLLWTALAEKVGCEKEITVLLQNSGFSSVDEFQAEFCTNNFFEMLAVVHVYMKGKIHTNYQDLFLEQQFVCPNMGFYEFLKKDYLDQILRWQMPSGCFGEEIEPPNKVGAIPPELDLKKLFASKNPEGVAANMEEFQKQQRQVKPQGSKLKYNSERGLERGPRLKKLTDLQRQNGNAQDVEKTNISMLHEGQDRKNILGFQNKAVPLQQPAAAVNLPKPDVENDDNDIKRFPAKRGAQEHMVVNKQEERVPVEYVHKFREENLGQEAALNAGGIAQKLQVRKMLSYHTSFGGRRRLLTEKDMPGGCLAHKSGVAAGALVMYLRYLIDPGPLDLVSPHDFFFDSHQNIPEGGEVYKTFMSKLEELHQQSQSWKESNQIRQNAVVPGDQNVGDENGEEEENEEENMQDYDDNEEMYPDAGGGLGQQEKKRVVHFGANKGVLLKDNVANSYDIKDEEEYVDDNEDEEEEGPDYIKRVKGDDDDGGGDAAKIDEENQQEDDTEYTYYDDNDNADQEIIKKHRPQPQPEHGARIRTHNRHRSSSINSSNSDFLGQPDSPPTKTVILLLSASSVLLIIFIYRFIKKRRIHIRYNSRAHSRGFFRL</sequence>
<dbReference type="GO" id="GO:0005829">
    <property type="term" value="C:cytosol"/>
    <property type="evidence" value="ECO:0007669"/>
    <property type="project" value="TreeGrafter"/>
</dbReference>
<dbReference type="PANTHER" id="PTHR33539">
    <property type="entry name" value="UPF0764 PROTEIN C16ORF89"/>
    <property type="match status" value="1"/>
</dbReference>
<name>A0A2T7NWP6_POMCA</name>
<gene>
    <name evidence="3" type="ORF">C0Q70_13234</name>
</gene>
<keyword evidence="2" id="KW-0812">Transmembrane</keyword>